<dbReference type="InterPro" id="IPR039013">
    <property type="entry name" value="YgiF"/>
</dbReference>
<dbReference type="InterPro" id="IPR033469">
    <property type="entry name" value="CYTH-like_dom_sf"/>
</dbReference>
<evidence type="ECO:0000256" key="1">
    <source>
        <dbReference type="SAM" id="Coils"/>
    </source>
</evidence>
<dbReference type="GO" id="GO:0050355">
    <property type="term" value="F:inorganic triphosphate phosphatase activity"/>
    <property type="evidence" value="ECO:0007669"/>
    <property type="project" value="InterPro"/>
</dbReference>
<feature type="domain" description="CYTH" evidence="2">
    <location>
        <begin position="6"/>
        <end position="201"/>
    </location>
</feature>
<dbReference type="InterPro" id="IPR007899">
    <property type="entry name" value="CHAD_dom"/>
</dbReference>
<dbReference type="Gene3D" id="2.40.320.10">
    <property type="entry name" value="Hypothetical Protein Pfu-838710-001"/>
    <property type="match status" value="1"/>
</dbReference>
<dbReference type="Pfam" id="PF01928">
    <property type="entry name" value="CYTH"/>
    <property type="match status" value="1"/>
</dbReference>
<evidence type="ECO:0000313" key="3">
    <source>
        <dbReference type="EMBL" id="GGX46468.1"/>
    </source>
</evidence>
<name>A0A918K328_9GAMM</name>
<gene>
    <name evidence="3" type="ORF">GCM10007392_11950</name>
</gene>
<dbReference type="PROSITE" id="PS51707">
    <property type="entry name" value="CYTH"/>
    <property type="match status" value="1"/>
</dbReference>
<feature type="coiled-coil region" evidence="1">
    <location>
        <begin position="414"/>
        <end position="441"/>
    </location>
</feature>
<keyword evidence="1" id="KW-0175">Coiled coil</keyword>
<dbReference type="PANTHER" id="PTHR39569">
    <property type="entry name" value="INORGANIC TRIPHOSPHATASE"/>
    <property type="match status" value="1"/>
</dbReference>
<dbReference type="InterPro" id="IPR023577">
    <property type="entry name" value="CYTH_domain"/>
</dbReference>
<dbReference type="SMART" id="SM01118">
    <property type="entry name" value="CYTH"/>
    <property type="match status" value="1"/>
</dbReference>
<evidence type="ECO:0000259" key="2">
    <source>
        <dbReference type="PROSITE" id="PS51707"/>
    </source>
</evidence>
<accession>A0A918K328</accession>
<dbReference type="SUPFAM" id="SSF55154">
    <property type="entry name" value="CYTH-like phosphatases"/>
    <property type="match status" value="1"/>
</dbReference>
<organism evidence="3 4">
    <name type="scientific">Saccharospirillum salsuginis</name>
    <dbReference type="NCBI Taxonomy" id="418750"/>
    <lineage>
        <taxon>Bacteria</taxon>
        <taxon>Pseudomonadati</taxon>
        <taxon>Pseudomonadota</taxon>
        <taxon>Gammaproteobacteria</taxon>
        <taxon>Oceanospirillales</taxon>
        <taxon>Saccharospirillaceae</taxon>
        <taxon>Saccharospirillum</taxon>
    </lineage>
</organism>
<dbReference type="Proteomes" id="UP000626148">
    <property type="component" value="Unassembled WGS sequence"/>
</dbReference>
<evidence type="ECO:0000313" key="4">
    <source>
        <dbReference type="Proteomes" id="UP000626148"/>
    </source>
</evidence>
<sequence>MGSAMGQEIELKLSIRPDSVEVFKAHPLLDSVSGQSHYLENQYFDTPDQQLTAAGAALRLRRDEGRCVQTLKTRGSNIGGLHQRDEWEFERPDGRIDLSELPASALPDGLTVDRLQPLFGTHFNRHRWLLDYQGASIEVVLDEGRILTQDTEQPISEVELELKTGQLSALLDLSLQLTERVPMVPSDMSKAERGYRLLDGNASVEVPLPAIVAQQSMESAFCALMGYELERLQRQWEVFWMSQQWRHMQAMLVTLGNLQTELEWFADILPDAHLEKVSAWVLWLDETIRPLVSWWPACFALSQEARSEPENIAVSLQQAKAIRALDGIEALAHNPRFGNTLMSLTRWLHLRAWRHDQTDDHRRASDEAVSDGLDRSLSSAWQAFKPDQFAGSTSHALSQFPAVHRLLMLCQYFNTLYGAELNHYREELQALEDNLSKLSAMDVVSRLREWLDELPLEQQASVYSWTRSQTVLLRDIKQLAGRLFESRDTALEV</sequence>
<dbReference type="AlphaFoldDB" id="A0A918K328"/>
<dbReference type="EMBL" id="BMXR01000002">
    <property type="protein sequence ID" value="GGX46468.1"/>
    <property type="molecule type" value="Genomic_DNA"/>
</dbReference>
<dbReference type="CDD" id="cd07756">
    <property type="entry name" value="CYTH-like_Pase_CHAD"/>
    <property type="match status" value="1"/>
</dbReference>
<keyword evidence="4" id="KW-1185">Reference proteome</keyword>
<proteinExistence type="predicted"/>
<dbReference type="Pfam" id="PF05235">
    <property type="entry name" value="CHAD"/>
    <property type="match status" value="1"/>
</dbReference>
<comment type="caution">
    <text evidence="3">The sequence shown here is derived from an EMBL/GenBank/DDBJ whole genome shotgun (WGS) entry which is preliminary data.</text>
</comment>
<dbReference type="GO" id="GO:0046872">
    <property type="term" value="F:metal ion binding"/>
    <property type="evidence" value="ECO:0007669"/>
    <property type="project" value="TreeGrafter"/>
</dbReference>
<reference evidence="3" key="2">
    <citation type="submission" date="2020-09" db="EMBL/GenBank/DDBJ databases">
        <authorList>
            <person name="Sun Q."/>
            <person name="Kim S."/>
        </authorList>
    </citation>
    <scope>NUCLEOTIDE SEQUENCE</scope>
    <source>
        <strain evidence="3">KCTC 22169</strain>
    </source>
</reference>
<reference evidence="3" key="1">
    <citation type="journal article" date="2014" name="Int. J. Syst. Evol. Microbiol.">
        <title>Complete genome sequence of Corynebacterium casei LMG S-19264T (=DSM 44701T), isolated from a smear-ripened cheese.</title>
        <authorList>
            <consortium name="US DOE Joint Genome Institute (JGI-PGF)"/>
            <person name="Walter F."/>
            <person name="Albersmeier A."/>
            <person name="Kalinowski J."/>
            <person name="Ruckert C."/>
        </authorList>
    </citation>
    <scope>NUCLEOTIDE SEQUENCE</scope>
    <source>
        <strain evidence="3">KCTC 22169</strain>
    </source>
</reference>
<dbReference type="PANTHER" id="PTHR39569:SF1">
    <property type="entry name" value="INORGANIC TRIPHOSPHATASE"/>
    <property type="match status" value="1"/>
</dbReference>
<protein>
    <submittedName>
        <fullName evidence="3">Adenylate cyclase</fullName>
    </submittedName>
</protein>